<dbReference type="Proteomes" id="UP000030748">
    <property type="component" value="Unassembled WGS sequence"/>
</dbReference>
<dbReference type="InterPro" id="IPR013083">
    <property type="entry name" value="Znf_RING/FYVE/PHD"/>
</dbReference>
<dbReference type="GO" id="GO:0061630">
    <property type="term" value="F:ubiquitin protein ligase activity"/>
    <property type="evidence" value="ECO:0007669"/>
    <property type="project" value="UniProtKB-EC"/>
</dbReference>
<evidence type="ECO:0000256" key="8">
    <source>
        <dbReference type="ARBA" id="ARBA00022771"/>
    </source>
</evidence>
<dbReference type="AlphaFoldDB" id="A0A022QU74"/>
<dbReference type="GO" id="GO:0016020">
    <property type="term" value="C:membrane"/>
    <property type="evidence" value="ECO:0007669"/>
    <property type="project" value="UniProtKB-SubCell"/>
</dbReference>
<evidence type="ECO:0000259" key="21">
    <source>
        <dbReference type="PROSITE" id="PS50089"/>
    </source>
</evidence>
<evidence type="ECO:0000256" key="14">
    <source>
        <dbReference type="ARBA" id="ARBA00024209"/>
    </source>
</evidence>
<comment type="catalytic activity">
    <reaction evidence="1">
        <text>S-ubiquitinyl-[E2 ubiquitin-conjugating enzyme]-L-cysteine + [acceptor protein]-L-lysine = [E2 ubiquitin-conjugating enzyme]-L-cysteine + N(6)-ubiquitinyl-[acceptor protein]-L-lysine.</text>
        <dbReference type="EC" id="2.3.2.27"/>
    </reaction>
</comment>
<evidence type="ECO:0000313" key="22">
    <source>
        <dbReference type="EMBL" id="EYU32242.1"/>
    </source>
</evidence>
<dbReference type="PROSITE" id="PS50089">
    <property type="entry name" value="ZF_RING_2"/>
    <property type="match status" value="1"/>
</dbReference>
<dbReference type="Pfam" id="PF13639">
    <property type="entry name" value="zf-RING_2"/>
    <property type="match status" value="1"/>
</dbReference>
<evidence type="ECO:0000256" key="6">
    <source>
        <dbReference type="ARBA" id="ARBA00022723"/>
    </source>
</evidence>
<keyword evidence="9" id="KW-0833">Ubl conjugation pathway</keyword>
<evidence type="ECO:0000256" key="2">
    <source>
        <dbReference type="ARBA" id="ARBA00004167"/>
    </source>
</evidence>
<comment type="pathway">
    <text evidence="3">Protein modification; protein ubiquitination.</text>
</comment>
<dbReference type="EMBL" id="KI630880">
    <property type="protein sequence ID" value="EYU32242.1"/>
    <property type="molecule type" value="Genomic_DNA"/>
</dbReference>
<proteinExistence type="inferred from homology"/>
<evidence type="ECO:0000256" key="9">
    <source>
        <dbReference type="ARBA" id="ARBA00022786"/>
    </source>
</evidence>
<feature type="signal peptide" evidence="20">
    <location>
        <begin position="1"/>
        <end position="20"/>
    </location>
</feature>
<comment type="catalytic activity">
    <reaction evidence="15">
        <text>L-threonyl-[protein] + ATP = O-phospho-L-threonyl-[protein] + ADP + H(+)</text>
        <dbReference type="Rhea" id="RHEA:46608"/>
        <dbReference type="Rhea" id="RHEA-COMP:11060"/>
        <dbReference type="Rhea" id="RHEA-COMP:11605"/>
        <dbReference type="ChEBI" id="CHEBI:15378"/>
        <dbReference type="ChEBI" id="CHEBI:30013"/>
        <dbReference type="ChEBI" id="CHEBI:30616"/>
        <dbReference type="ChEBI" id="CHEBI:61977"/>
        <dbReference type="ChEBI" id="CHEBI:456216"/>
        <dbReference type="EC" id="2.7.11.1"/>
    </reaction>
</comment>
<evidence type="ECO:0000313" key="23">
    <source>
        <dbReference type="Proteomes" id="UP000030748"/>
    </source>
</evidence>
<keyword evidence="6" id="KW-0479">Metal-binding</keyword>
<evidence type="ECO:0000256" key="19">
    <source>
        <dbReference type="SAM" id="Phobius"/>
    </source>
</evidence>
<keyword evidence="13" id="KW-0325">Glycoprotein</keyword>
<dbReference type="PANTHER" id="PTHR46279">
    <property type="entry name" value="RING/U-BOX SUPERFAMILY PROTEIN"/>
    <property type="match status" value="1"/>
</dbReference>
<dbReference type="Pfam" id="PF13947">
    <property type="entry name" value="GUB_WAK_bind"/>
    <property type="match status" value="1"/>
</dbReference>
<gene>
    <name evidence="22" type="ORF">MIMGU_mgv1a008365mg</name>
</gene>
<dbReference type="GO" id="GO:0004674">
    <property type="term" value="F:protein serine/threonine kinase activity"/>
    <property type="evidence" value="ECO:0007669"/>
    <property type="project" value="UniProtKB-EC"/>
</dbReference>
<evidence type="ECO:0000256" key="1">
    <source>
        <dbReference type="ARBA" id="ARBA00000900"/>
    </source>
</evidence>
<dbReference type="InterPro" id="IPR001841">
    <property type="entry name" value="Znf_RING"/>
</dbReference>
<dbReference type="InterPro" id="IPR046948">
    <property type="entry name" value="ATL20-22-like"/>
</dbReference>
<dbReference type="SUPFAM" id="SSF57850">
    <property type="entry name" value="RING/U-box"/>
    <property type="match status" value="1"/>
</dbReference>
<evidence type="ECO:0000256" key="15">
    <source>
        <dbReference type="ARBA" id="ARBA00047899"/>
    </source>
</evidence>
<dbReference type="SMART" id="SM00184">
    <property type="entry name" value="RING"/>
    <property type="match status" value="1"/>
</dbReference>
<dbReference type="STRING" id="4155.A0A022QU74"/>
<comment type="similarity">
    <text evidence="14">Belongs to the RING-type zinc finger family. ATL subfamily.</text>
</comment>
<dbReference type="CDD" id="cd16461">
    <property type="entry name" value="RING-H2_EL5-like"/>
    <property type="match status" value="1"/>
</dbReference>
<sequence length="376" mass="41677">MGFLLRTIFFALFLFQTIQSQNDCRFQSCGENQFLVRFPFRLRGEKQPERCGYPGFDLICTTTTYNNKRNSQVPLLNLPYSGDFVIRDINYLTQEIQLYDPNNCLPKRLLNLNLSSSPFFSGYSENLTFLSCPPEQIANSRFAKIDCLSNSTSSVLATSSMNLVKALSDNCSTIAALSVPVLWPLQNSNDWLSSDLSGDLMLTWNVPNCEGCEARGGVCGFENGTSDRIMCYTDPRTVQSRGMKIFKIIALSIVIPAVTCSICISSLSCMFERRRDRDSATSAAVAPQSPAAGAPEGLDESTIQSYKKLVLGDSRRLPGPNGATCPICLVDYHPRDTLRCIPLCDHCFHSDCVDEWLRLNGTCPVCRNSPAPTPPE</sequence>
<evidence type="ECO:0000256" key="18">
    <source>
        <dbReference type="SAM" id="MobiDB-lite"/>
    </source>
</evidence>
<keyword evidence="23" id="KW-1185">Reference proteome</keyword>
<feature type="compositionally biased region" description="Low complexity" evidence="18">
    <location>
        <begin position="281"/>
        <end position="295"/>
    </location>
</feature>
<dbReference type="Pfam" id="PF14380">
    <property type="entry name" value="WAK_assoc"/>
    <property type="match status" value="1"/>
</dbReference>
<evidence type="ECO:0000256" key="12">
    <source>
        <dbReference type="ARBA" id="ARBA00023136"/>
    </source>
</evidence>
<name>A0A022QU74_ERYGU</name>
<protein>
    <recommendedName>
        <fullName evidence="21">RING-type domain-containing protein</fullName>
    </recommendedName>
</protein>
<evidence type="ECO:0000256" key="16">
    <source>
        <dbReference type="ARBA" id="ARBA00048679"/>
    </source>
</evidence>
<dbReference type="InterPro" id="IPR032872">
    <property type="entry name" value="WAK_assoc_C"/>
</dbReference>
<evidence type="ECO:0000256" key="7">
    <source>
        <dbReference type="ARBA" id="ARBA00022729"/>
    </source>
</evidence>
<evidence type="ECO:0000256" key="5">
    <source>
        <dbReference type="ARBA" id="ARBA00022692"/>
    </source>
</evidence>
<evidence type="ECO:0000256" key="10">
    <source>
        <dbReference type="ARBA" id="ARBA00022833"/>
    </source>
</evidence>
<dbReference type="InterPro" id="IPR025287">
    <property type="entry name" value="WAK_GUB"/>
</dbReference>
<dbReference type="Gene3D" id="3.30.40.10">
    <property type="entry name" value="Zinc/RING finger domain, C3HC4 (zinc finger)"/>
    <property type="match status" value="1"/>
</dbReference>
<comment type="catalytic activity">
    <reaction evidence="16">
        <text>L-seryl-[protein] + ATP = O-phospho-L-seryl-[protein] + ADP + H(+)</text>
        <dbReference type="Rhea" id="RHEA:17989"/>
        <dbReference type="Rhea" id="RHEA-COMP:9863"/>
        <dbReference type="Rhea" id="RHEA-COMP:11604"/>
        <dbReference type="ChEBI" id="CHEBI:15378"/>
        <dbReference type="ChEBI" id="CHEBI:29999"/>
        <dbReference type="ChEBI" id="CHEBI:30616"/>
        <dbReference type="ChEBI" id="CHEBI:83421"/>
        <dbReference type="ChEBI" id="CHEBI:456216"/>
        <dbReference type="EC" id="2.7.11.1"/>
    </reaction>
</comment>
<evidence type="ECO:0000256" key="4">
    <source>
        <dbReference type="ARBA" id="ARBA00022679"/>
    </source>
</evidence>
<keyword evidence="8 17" id="KW-0863">Zinc-finger</keyword>
<dbReference type="PhylomeDB" id="A0A022QU74"/>
<evidence type="ECO:0000256" key="11">
    <source>
        <dbReference type="ARBA" id="ARBA00022989"/>
    </source>
</evidence>
<feature type="domain" description="RING-type" evidence="21">
    <location>
        <begin position="325"/>
        <end position="367"/>
    </location>
</feature>
<dbReference type="PANTHER" id="PTHR46279:SF2">
    <property type="entry name" value="RING-H2 FINGER PROTEIN ATL21A-RELATED"/>
    <property type="match status" value="1"/>
</dbReference>
<keyword evidence="10" id="KW-0862">Zinc</keyword>
<reference evidence="22 23" key="1">
    <citation type="journal article" date="2013" name="Proc. Natl. Acad. Sci. U.S.A.">
        <title>Fine-scale variation in meiotic recombination in Mimulus inferred from population shotgun sequencing.</title>
        <authorList>
            <person name="Hellsten U."/>
            <person name="Wright K.M."/>
            <person name="Jenkins J."/>
            <person name="Shu S."/>
            <person name="Yuan Y."/>
            <person name="Wessler S.R."/>
            <person name="Schmutz J."/>
            <person name="Willis J.H."/>
            <person name="Rokhsar D.S."/>
        </authorList>
    </citation>
    <scope>NUCLEOTIDE SEQUENCE [LARGE SCALE GENOMIC DNA]</scope>
    <source>
        <strain evidence="23">cv. DUN x IM62</strain>
    </source>
</reference>
<organism evidence="22 23">
    <name type="scientific">Erythranthe guttata</name>
    <name type="common">Yellow monkey flower</name>
    <name type="synonym">Mimulus guttatus</name>
    <dbReference type="NCBI Taxonomy" id="4155"/>
    <lineage>
        <taxon>Eukaryota</taxon>
        <taxon>Viridiplantae</taxon>
        <taxon>Streptophyta</taxon>
        <taxon>Embryophyta</taxon>
        <taxon>Tracheophyta</taxon>
        <taxon>Spermatophyta</taxon>
        <taxon>Magnoliopsida</taxon>
        <taxon>eudicotyledons</taxon>
        <taxon>Gunneridae</taxon>
        <taxon>Pentapetalae</taxon>
        <taxon>asterids</taxon>
        <taxon>lamiids</taxon>
        <taxon>Lamiales</taxon>
        <taxon>Phrymaceae</taxon>
        <taxon>Erythranthe</taxon>
    </lineage>
</organism>
<keyword evidence="12 19" id="KW-0472">Membrane</keyword>
<dbReference type="eggNOG" id="KOG0800">
    <property type="taxonomic scope" value="Eukaryota"/>
</dbReference>
<feature type="transmembrane region" description="Helical" evidence="19">
    <location>
        <begin position="245"/>
        <end position="267"/>
    </location>
</feature>
<evidence type="ECO:0000256" key="17">
    <source>
        <dbReference type="PROSITE-ProRule" id="PRU00175"/>
    </source>
</evidence>
<accession>A0A022QU74</accession>
<keyword evidence="5 19" id="KW-0812">Transmembrane</keyword>
<keyword evidence="7 20" id="KW-0732">Signal</keyword>
<dbReference type="GO" id="GO:0008270">
    <property type="term" value="F:zinc ion binding"/>
    <property type="evidence" value="ECO:0007669"/>
    <property type="project" value="UniProtKB-KW"/>
</dbReference>
<dbReference type="GO" id="GO:0030247">
    <property type="term" value="F:polysaccharide binding"/>
    <property type="evidence" value="ECO:0007669"/>
    <property type="project" value="InterPro"/>
</dbReference>
<keyword evidence="11 19" id="KW-1133">Transmembrane helix</keyword>
<evidence type="ECO:0000256" key="20">
    <source>
        <dbReference type="SAM" id="SignalP"/>
    </source>
</evidence>
<feature type="region of interest" description="Disordered" evidence="18">
    <location>
        <begin position="281"/>
        <end position="300"/>
    </location>
</feature>
<comment type="subcellular location">
    <subcellularLocation>
        <location evidence="2">Membrane</location>
        <topology evidence="2">Single-pass membrane protein</topology>
    </subcellularLocation>
</comment>
<evidence type="ECO:0000256" key="3">
    <source>
        <dbReference type="ARBA" id="ARBA00004906"/>
    </source>
</evidence>
<keyword evidence="4" id="KW-0808">Transferase</keyword>
<evidence type="ECO:0000256" key="13">
    <source>
        <dbReference type="ARBA" id="ARBA00023180"/>
    </source>
</evidence>
<feature type="chain" id="PRO_5001507112" description="RING-type domain-containing protein" evidence="20">
    <location>
        <begin position="21"/>
        <end position="376"/>
    </location>
</feature>